<organism evidence="2 3">
    <name type="scientific">Steinernema hermaphroditum</name>
    <dbReference type="NCBI Taxonomy" id="289476"/>
    <lineage>
        <taxon>Eukaryota</taxon>
        <taxon>Metazoa</taxon>
        <taxon>Ecdysozoa</taxon>
        <taxon>Nematoda</taxon>
        <taxon>Chromadorea</taxon>
        <taxon>Rhabditida</taxon>
        <taxon>Tylenchina</taxon>
        <taxon>Panagrolaimomorpha</taxon>
        <taxon>Strongyloidoidea</taxon>
        <taxon>Steinernematidae</taxon>
        <taxon>Steinernema</taxon>
    </lineage>
</organism>
<evidence type="ECO:0000313" key="2">
    <source>
        <dbReference type="EMBL" id="KAK0415621.1"/>
    </source>
</evidence>
<gene>
    <name evidence="2" type="ORF">QR680_012030</name>
</gene>
<keyword evidence="1" id="KW-0732">Signal</keyword>
<dbReference type="Proteomes" id="UP001175271">
    <property type="component" value="Unassembled WGS sequence"/>
</dbReference>
<feature type="signal peptide" evidence="1">
    <location>
        <begin position="1"/>
        <end position="17"/>
    </location>
</feature>
<dbReference type="EMBL" id="JAUCMV010000002">
    <property type="protein sequence ID" value="KAK0415621.1"/>
    <property type="molecule type" value="Genomic_DNA"/>
</dbReference>
<dbReference type="AlphaFoldDB" id="A0AA39LZ52"/>
<evidence type="ECO:0000313" key="3">
    <source>
        <dbReference type="Proteomes" id="UP001175271"/>
    </source>
</evidence>
<name>A0AA39LZ52_9BILA</name>
<proteinExistence type="predicted"/>
<comment type="caution">
    <text evidence="2">The sequence shown here is derived from an EMBL/GenBank/DDBJ whole genome shotgun (WGS) entry which is preliminary data.</text>
</comment>
<feature type="chain" id="PRO_5041309545" description="EGF-like domain-containing protein" evidence="1">
    <location>
        <begin position="18"/>
        <end position="335"/>
    </location>
</feature>
<sequence>MFPRLLVAICLVSVTVANVNKCHNGRKHFEEDVMQACDCGDDFTGLYCGIPRRTFKSHTVSNTDFERFTFEDFRSSNLTEEPPLSTHQYAVYLEFQSDEGSPIELLVEHLDPVYEMWCTAGMDEALAITAKLNGKGYDCLDLYHKVHKSDEGKFVLEVFLLNGPDRYNMTFQARKQAKIDLPGLTVENQTLVLFKRIEVNTPVQTLNFSESMSYRNTKTTRQAVFFFYSPENKMIEVTIDRFPSEFDCKGTERTSGNLFMAHSISTGFCIRDDAGEPIRLFGKTVFVAVFFNYDNKADQRGFVSGEEQLQSFEFTVKKLVYDPNVAEIPECVWSI</sequence>
<reference evidence="2" key="1">
    <citation type="submission" date="2023-06" db="EMBL/GenBank/DDBJ databases">
        <title>Genomic analysis of the entomopathogenic nematode Steinernema hermaphroditum.</title>
        <authorList>
            <person name="Schwarz E.M."/>
            <person name="Heppert J.K."/>
            <person name="Baniya A."/>
            <person name="Schwartz H.T."/>
            <person name="Tan C.-H."/>
            <person name="Antoshechkin I."/>
            <person name="Sternberg P.W."/>
            <person name="Goodrich-Blair H."/>
            <person name="Dillman A.R."/>
        </authorList>
    </citation>
    <scope>NUCLEOTIDE SEQUENCE</scope>
    <source>
        <strain evidence="2">PS9179</strain>
        <tissue evidence="2">Whole animal</tissue>
    </source>
</reference>
<accession>A0AA39LZ52</accession>
<evidence type="ECO:0008006" key="4">
    <source>
        <dbReference type="Google" id="ProtNLM"/>
    </source>
</evidence>
<keyword evidence="3" id="KW-1185">Reference proteome</keyword>
<evidence type="ECO:0000256" key="1">
    <source>
        <dbReference type="SAM" id="SignalP"/>
    </source>
</evidence>
<protein>
    <recommendedName>
        <fullName evidence="4">EGF-like domain-containing protein</fullName>
    </recommendedName>
</protein>